<proteinExistence type="predicted"/>
<dbReference type="Proteomes" id="UP001454036">
    <property type="component" value="Unassembled WGS sequence"/>
</dbReference>
<dbReference type="PANTHER" id="PTHR33116">
    <property type="entry name" value="REVERSE TRANSCRIPTASE ZINC-BINDING DOMAIN-CONTAINING PROTEIN-RELATED-RELATED"/>
    <property type="match status" value="1"/>
</dbReference>
<dbReference type="PANTHER" id="PTHR33116:SF78">
    <property type="entry name" value="OS12G0587133 PROTEIN"/>
    <property type="match status" value="1"/>
</dbReference>
<evidence type="ECO:0000313" key="2">
    <source>
        <dbReference type="Proteomes" id="UP001454036"/>
    </source>
</evidence>
<evidence type="ECO:0000313" key="1">
    <source>
        <dbReference type="EMBL" id="GAA0170747.1"/>
    </source>
</evidence>
<organism evidence="1 2">
    <name type="scientific">Lithospermum erythrorhizon</name>
    <name type="common">Purple gromwell</name>
    <name type="synonym">Lithospermum officinale var. erythrorhizon</name>
    <dbReference type="NCBI Taxonomy" id="34254"/>
    <lineage>
        <taxon>Eukaryota</taxon>
        <taxon>Viridiplantae</taxon>
        <taxon>Streptophyta</taxon>
        <taxon>Embryophyta</taxon>
        <taxon>Tracheophyta</taxon>
        <taxon>Spermatophyta</taxon>
        <taxon>Magnoliopsida</taxon>
        <taxon>eudicotyledons</taxon>
        <taxon>Gunneridae</taxon>
        <taxon>Pentapetalae</taxon>
        <taxon>asterids</taxon>
        <taxon>lamiids</taxon>
        <taxon>Boraginales</taxon>
        <taxon>Boraginaceae</taxon>
        <taxon>Boraginoideae</taxon>
        <taxon>Lithospermeae</taxon>
        <taxon>Lithospermum</taxon>
    </lineage>
</organism>
<comment type="caution">
    <text evidence="1">The sequence shown here is derived from an EMBL/GenBank/DDBJ whole genome shotgun (WGS) entry which is preliminary data.</text>
</comment>
<dbReference type="AlphaFoldDB" id="A0AAV3R6Y9"/>
<reference evidence="1 2" key="1">
    <citation type="submission" date="2024-01" db="EMBL/GenBank/DDBJ databases">
        <title>The complete chloroplast genome sequence of Lithospermum erythrorhizon: insights into the phylogenetic relationship among Boraginaceae species and the maternal lineages of purple gromwells.</title>
        <authorList>
            <person name="Okada T."/>
            <person name="Watanabe K."/>
        </authorList>
    </citation>
    <scope>NUCLEOTIDE SEQUENCE [LARGE SCALE GENOMIC DNA]</scope>
</reference>
<dbReference type="EMBL" id="BAABME010024716">
    <property type="protein sequence ID" value="GAA0170747.1"/>
    <property type="molecule type" value="Genomic_DNA"/>
</dbReference>
<sequence length="73" mass="8352">MTLLKAVVLGIYNFSHQTLFLPKLVVKEINGILKNFLWHEKCEKKGGAKVSWKEVNASKKEGGLDLKDIRRLE</sequence>
<protein>
    <submittedName>
        <fullName evidence="1">Uncharacterized protein</fullName>
    </submittedName>
</protein>
<gene>
    <name evidence="1" type="ORF">LIER_41015</name>
</gene>
<accession>A0AAV3R6Y9</accession>
<keyword evidence="2" id="KW-1185">Reference proteome</keyword>
<name>A0AAV3R6Y9_LITER</name>